<reference evidence="2 3" key="1">
    <citation type="journal article" date="2021" name="Sci. Rep.">
        <title>The distribution of antibiotic resistance genes in chicken gut microbiota commensals.</title>
        <authorList>
            <person name="Juricova H."/>
            <person name="Matiasovicova J."/>
            <person name="Kubasova T."/>
            <person name="Cejkova D."/>
            <person name="Rychlik I."/>
        </authorList>
    </citation>
    <scope>NUCLEOTIDE SEQUENCE [LARGE SCALE GENOMIC DNA]</scope>
    <source>
        <strain evidence="2 3">An562</strain>
    </source>
</reference>
<organism evidence="2 3">
    <name type="scientific">Parasutterella secunda</name>
    <dbReference type="NCBI Taxonomy" id="626947"/>
    <lineage>
        <taxon>Bacteria</taxon>
        <taxon>Pseudomonadati</taxon>
        <taxon>Pseudomonadota</taxon>
        <taxon>Betaproteobacteria</taxon>
        <taxon>Burkholderiales</taxon>
        <taxon>Sutterellaceae</taxon>
        <taxon>Parasutterella</taxon>
    </lineage>
</organism>
<sequence length="329" mass="38458">MIKDFHGAVKILFDHFQLADFAQKDYLKLVDNACVTPVRGRSALTVAKWKEEYQDLIKSVVSQNLPSDEEILEINRLLIESGKSDLEKYFAELVRFYAIYFDGTEGNYKRLLLDVTLHAGREKIVRELEVPASLTFEEFHRVLQIAFNWDDAHLHEFMIPENPEKLMDSTAQALCRIKMADDEDWDFGLNPDEQVFDENQMVLAQMFTAVSGIQYLYDFGDGWFHTIELKKVFNSRKRSSELISKQGLRPPEDIGGYSGFERFKQAVAELEKGKFKETKYRDYGYGTKEDFAEWVKSWKELDFPINITNVLLRRICAIPVRFRRPPEMF</sequence>
<comment type="caution">
    <text evidence="2">The sequence shown here is derived from an EMBL/GenBank/DDBJ whole genome shotgun (WGS) entry which is preliminary data.</text>
</comment>
<dbReference type="Gene3D" id="3.10.290.30">
    <property type="entry name" value="MM3350-like"/>
    <property type="match status" value="1"/>
</dbReference>
<evidence type="ECO:0000313" key="2">
    <source>
        <dbReference type="EMBL" id="MBM6929120.1"/>
    </source>
</evidence>
<dbReference type="InterPro" id="IPR012912">
    <property type="entry name" value="Plasmid_pRiA4b_Orf3-like"/>
</dbReference>
<dbReference type="PANTHER" id="PTHR41878">
    <property type="entry name" value="LEXA REPRESSOR-RELATED"/>
    <property type="match status" value="1"/>
</dbReference>
<dbReference type="PANTHER" id="PTHR41878:SF1">
    <property type="entry name" value="TNPR PROTEIN"/>
    <property type="match status" value="1"/>
</dbReference>
<dbReference type="Pfam" id="PF07929">
    <property type="entry name" value="PRiA4_ORF3"/>
    <property type="match status" value="1"/>
</dbReference>
<feature type="domain" description="Plasmid pRiA4b Orf3-like" evidence="1">
    <location>
        <begin position="112"/>
        <end position="277"/>
    </location>
</feature>
<proteinExistence type="predicted"/>
<dbReference type="InterPro" id="IPR024047">
    <property type="entry name" value="MM3350-like_sf"/>
</dbReference>
<evidence type="ECO:0000313" key="3">
    <source>
        <dbReference type="Proteomes" id="UP000777002"/>
    </source>
</evidence>
<keyword evidence="3" id="KW-1185">Reference proteome</keyword>
<dbReference type="SUPFAM" id="SSF159941">
    <property type="entry name" value="MM3350-like"/>
    <property type="match status" value="1"/>
</dbReference>
<name>A0ABS2GTE5_9BURK</name>
<dbReference type="Proteomes" id="UP000777002">
    <property type="component" value="Unassembled WGS sequence"/>
</dbReference>
<dbReference type="RefSeq" id="WP_205050707.1">
    <property type="nucleotide sequence ID" value="NZ_JACJKX010000014.1"/>
</dbReference>
<evidence type="ECO:0000259" key="1">
    <source>
        <dbReference type="Pfam" id="PF07929"/>
    </source>
</evidence>
<protein>
    <submittedName>
        <fullName evidence="2">Plasmid pRiA4b ORF-3 family protein</fullName>
    </submittedName>
</protein>
<dbReference type="EMBL" id="JACJKX010000014">
    <property type="protein sequence ID" value="MBM6929120.1"/>
    <property type="molecule type" value="Genomic_DNA"/>
</dbReference>
<gene>
    <name evidence="2" type="ORF">H5985_07555</name>
</gene>
<accession>A0ABS2GTE5</accession>